<proteinExistence type="predicted"/>
<evidence type="ECO:0000256" key="1">
    <source>
        <dbReference type="PROSITE-ProRule" id="PRU00042"/>
    </source>
</evidence>
<accession>A0A0A9Z5T9</accession>
<dbReference type="SUPFAM" id="SSF57667">
    <property type="entry name" value="beta-beta-alpha zinc fingers"/>
    <property type="match status" value="1"/>
</dbReference>
<dbReference type="SMART" id="SM00355">
    <property type="entry name" value="ZnF_C2H2"/>
    <property type="match status" value="2"/>
</dbReference>
<dbReference type="EMBL" id="GBHO01004358">
    <property type="protein sequence ID" value="JAG39246.1"/>
    <property type="molecule type" value="Transcribed_RNA"/>
</dbReference>
<name>A0A0A9Z5T9_LYGHE</name>
<reference evidence="4" key="2">
    <citation type="submission" date="2014-07" db="EMBL/GenBank/DDBJ databases">
        <authorList>
            <person name="Hull J."/>
        </authorList>
    </citation>
    <scope>NUCLEOTIDE SEQUENCE</scope>
</reference>
<feature type="domain" description="C2H2-type" evidence="3">
    <location>
        <begin position="2"/>
        <end position="30"/>
    </location>
</feature>
<keyword evidence="1" id="KW-0479">Metal-binding</keyword>
<dbReference type="PROSITE" id="PS00028">
    <property type="entry name" value="ZINC_FINGER_C2H2_1"/>
    <property type="match status" value="2"/>
</dbReference>
<dbReference type="PANTHER" id="PTHR33936:SF24">
    <property type="entry name" value="C2H2-TYPE DOMAIN-CONTAINING PROTEIN"/>
    <property type="match status" value="1"/>
</dbReference>
<keyword evidence="1" id="KW-0863">Zinc-finger</keyword>
<dbReference type="Gene3D" id="3.30.160.60">
    <property type="entry name" value="Classic Zinc Finger"/>
    <property type="match status" value="1"/>
</dbReference>
<organism evidence="4">
    <name type="scientific">Lygus hesperus</name>
    <name type="common">Western plant bug</name>
    <dbReference type="NCBI Taxonomy" id="30085"/>
    <lineage>
        <taxon>Eukaryota</taxon>
        <taxon>Metazoa</taxon>
        <taxon>Ecdysozoa</taxon>
        <taxon>Arthropoda</taxon>
        <taxon>Hexapoda</taxon>
        <taxon>Insecta</taxon>
        <taxon>Pterygota</taxon>
        <taxon>Neoptera</taxon>
        <taxon>Paraneoptera</taxon>
        <taxon>Hemiptera</taxon>
        <taxon>Heteroptera</taxon>
        <taxon>Panheteroptera</taxon>
        <taxon>Cimicomorpha</taxon>
        <taxon>Miridae</taxon>
        <taxon>Mirini</taxon>
        <taxon>Lygus</taxon>
    </lineage>
</organism>
<evidence type="ECO:0000313" key="4">
    <source>
        <dbReference type="EMBL" id="JAG39246.1"/>
    </source>
</evidence>
<dbReference type="PANTHER" id="PTHR33936">
    <property type="entry name" value="PROTEIN CBG17840"/>
    <property type="match status" value="1"/>
</dbReference>
<dbReference type="AlphaFoldDB" id="A0A0A9Z5T9"/>
<gene>
    <name evidence="4" type="ORF">CM83_62482</name>
</gene>
<dbReference type="Pfam" id="PF00096">
    <property type="entry name" value="zf-C2H2"/>
    <property type="match status" value="1"/>
</dbReference>
<dbReference type="InterPro" id="IPR036236">
    <property type="entry name" value="Znf_C2H2_sf"/>
</dbReference>
<sequence length="393" mass="45523">MPVCDICGKSISFRCNLVRHYREVHRSLPPEKIKYGCPRSNGDNLKKNERHTHAEKKMVCRTCEKSFRYNFDFEKHITEEHNIKITNETKTFESKAEFDLWKRSIEAETPVKYIVRDAKQVNENRVIQYRCNRDGFYKAAVSGRKRELKRQGSCKINGHCPARMAVTIFHSGKVEVNFVPTHYGHELQLVHVPISSHMRQQVAAKLAANIPKDKVLEDIHNQISGEVRRDDLLTKQDLRNLMRDFKINNEHKFHSDDESNVEFLIDGSRCHETTDDVTKRDQGTAEIHDSRKSDLAKHAHENMCDDVVIEDMKRASMDIFNRILQGCTSKEQVAFLLKTLDNMVPQFQALDKLPCSTRADLPLNQNKRARKLQKFHTVDYAKGKKSKVPAPAK</sequence>
<dbReference type="PROSITE" id="PS50157">
    <property type="entry name" value="ZINC_FINGER_C2H2_2"/>
    <property type="match status" value="1"/>
</dbReference>
<dbReference type="GO" id="GO:0008270">
    <property type="term" value="F:zinc ion binding"/>
    <property type="evidence" value="ECO:0007669"/>
    <property type="project" value="UniProtKB-KW"/>
</dbReference>
<protein>
    <recommendedName>
        <fullName evidence="3">C2H2-type domain-containing protein</fullName>
    </recommendedName>
</protein>
<dbReference type="InterPro" id="IPR013087">
    <property type="entry name" value="Znf_C2H2_type"/>
</dbReference>
<dbReference type="InterPro" id="IPR052797">
    <property type="entry name" value="RegFact_GeneExpr_CellDeath"/>
</dbReference>
<feature type="region of interest" description="Disordered" evidence="2">
    <location>
        <begin position="274"/>
        <end position="293"/>
    </location>
</feature>
<evidence type="ECO:0000256" key="2">
    <source>
        <dbReference type="SAM" id="MobiDB-lite"/>
    </source>
</evidence>
<reference evidence="4" key="1">
    <citation type="journal article" date="2014" name="PLoS ONE">
        <title>Transcriptome-Based Identification of ABC Transporters in the Western Tarnished Plant Bug Lygus hesperus.</title>
        <authorList>
            <person name="Hull J.J."/>
            <person name="Chaney K."/>
            <person name="Geib S.M."/>
            <person name="Fabrick J.A."/>
            <person name="Brent C.S."/>
            <person name="Walsh D."/>
            <person name="Lavine L.C."/>
        </authorList>
    </citation>
    <scope>NUCLEOTIDE SEQUENCE</scope>
</reference>
<evidence type="ECO:0000259" key="3">
    <source>
        <dbReference type="PROSITE" id="PS50157"/>
    </source>
</evidence>
<keyword evidence="1" id="KW-0862">Zinc</keyword>